<evidence type="ECO:0000313" key="9">
    <source>
        <dbReference type="Proteomes" id="UP000069272"/>
    </source>
</evidence>
<keyword evidence="5" id="KW-0418">Kinase</keyword>
<dbReference type="Gene3D" id="3.30.200.20">
    <property type="entry name" value="Phosphorylase Kinase, domain 1"/>
    <property type="match status" value="1"/>
</dbReference>
<dbReference type="Gene3D" id="1.10.510.10">
    <property type="entry name" value="Transferase(Phosphotransferase) domain 1"/>
    <property type="match status" value="1"/>
</dbReference>
<keyword evidence="3" id="KW-0808">Transferase</keyword>
<dbReference type="InterPro" id="IPR017441">
    <property type="entry name" value="Protein_kinase_ATP_BS"/>
</dbReference>
<dbReference type="GO" id="GO:0005952">
    <property type="term" value="C:cAMP-dependent protein kinase complex"/>
    <property type="evidence" value="ECO:0007669"/>
    <property type="project" value="TreeGrafter"/>
</dbReference>
<dbReference type="InterPro" id="IPR000719">
    <property type="entry name" value="Prot_kinase_dom"/>
</dbReference>
<dbReference type="Proteomes" id="UP000069272">
    <property type="component" value="Chromosome 2L"/>
</dbReference>
<dbReference type="PROSITE" id="PS50011">
    <property type="entry name" value="PROTEIN_KINASE_DOM"/>
    <property type="match status" value="1"/>
</dbReference>
<dbReference type="GO" id="GO:0004691">
    <property type="term" value="F:cAMP-dependent protein kinase activity"/>
    <property type="evidence" value="ECO:0007669"/>
    <property type="project" value="TreeGrafter"/>
</dbReference>
<dbReference type="PANTHER" id="PTHR24353">
    <property type="entry name" value="CYCLIC NUCLEOTIDE-DEPENDENT PROTEIN KINASE"/>
    <property type="match status" value="1"/>
</dbReference>
<dbReference type="VEuPathDB" id="VectorBase:AALB001920"/>
<dbReference type="GO" id="GO:0005524">
    <property type="term" value="F:ATP binding"/>
    <property type="evidence" value="ECO:0007669"/>
    <property type="project" value="UniProtKB-UniRule"/>
</dbReference>
<dbReference type="PROSITE" id="PS00107">
    <property type="entry name" value="PROTEIN_KINASE_ATP"/>
    <property type="match status" value="1"/>
</dbReference>
<dbReference type="InterPro" id="IPR011009">
    <property type="entry name" value="Kinase-like_dom_sf"/>
</dbReference>
<name>A0A182F621_ANOAL</name>
<dbReference type="GO" id="GO:0005634">
    <property type="term" value="C:nucleus"/>
    <property type="evidence" value="ECO:0007669"/>
    <property type="project" value="TreeGrafter"/>
</dbReference>
<keyword evidence="9" id="KW-1185">Reference proteome</keyword>
<proteinExistence type="inferred from homology"/>
<dbReference type="InterPro" id="IPR000961">
    <property type="entry name" value="AGC-kinase_C"/>
</dbReference>
<dbReference type="PANTHER" id="PTHR24353:SF152">
    <property type="entry name" value="UT01108P-RELATED"/>
    <property type="match status" value="1"/>
</dbReference>
<dbReference type="SMART" id="SM00220">
    <property type="entry name" value="S_TKc"/>
    <property type="match status" value="1"/>
</dbReference>
<dbReference type="FunFam" id="1.10.510.10:FF:000005">
    <property type="entry name" value="cAMP-dependent protein kinase catalytic subunit alpha"/>
    <property type="match status" value="1"/>
</dbReference>
<dbReference type="Pfam" id="PF00069">
    <property type="entry name" value="Pkinase"/>
    <property type="match status" value="1"/>
</dbReference>
<dbReference type="GO" id="GO:0005829">
    <property type="term" value="C:cytosol"/>
    <property type="evidence" value="ECO:0007669"/>
    <property type="project" value="TreeGrafter"/>
</dbReference>
<evidence type="ECO:0000256" key="4">
    <source>
        <dbReference type="ARBA" id="ARBA00022741"/>
    </source>
</evidence>
<accession>A0A182F621</accession>
<comment type="similarity">
    <text evidence="7">Belongs to the protein kinase superfamily.</text>
</comment>
<sequence>MTKEVVQRFTQSSDYRLVLQRLKGDFERKYNEHIRAKDACYTEYEYLRILGSGAFGVVKLVKRKTNGEFFAMKILSKDKIIRQKQLQHTVSEKRILQSVHFPFVVRLETCFKDNSYIYLVMPFVNGGELFTVLRSCGKFSEHQAIFYGAQVALALEYLHSCGLVYRDLKPENLLLDYRGYVKMTDFGFCKQVKERTWTLCGTPEYLAPEIIQAKGYGKSVDWWSYGVLLYEMSAGYSPFYVQSGNQMAMFERICKEKYKFPKHFHSDLSNLIQNLLQTDLSRRYGNLRNGTDDIKQHRWFKSVNWYALLNRDLIAPYVPKLEGPGDASLFDFHDEVSLKIASRCEYAKEFADF</sequence>
<dbReference type="SMART" id="SM00133">
    <property type="entry name" value="S_TK_X"/>
    <property type="match status" value="1"/>
</dbReference>
<evidence type="ECO:0000256" key="6">
    <source>
        <dbReference type="ARBA" id="ARBA00022840"/>
    </source>
</evidence>
<evidence type="ECO:0000256" key="5">
    <source>
        <dbReference type="ARBA" id="ARBA00022777"/>
    </source>
</evidence>
<organism evidence="8 9">
    <name type="scientific">Anopheles albimanus</name>
    <name type="common">New world malaria mosquito</name>
    <dbReference type="NCBI Taxonomy" id="7167"/>
    <lineage>
        <taxon>Eukaryota</taxon>
        <taxon>Metazoa</taxon>
        <taxon>Ecdysozoa</taxon>
        <taxon>Arthropoda</taxon>
        <taxon>Hexapoda</taxon>
        <taxon>Insecta</taxon>
        <taxon>Pterygota</taxon>
        <taxon>Neoptera</taxon>
        <taxon>Endopterygota</taxon>
        <taxon>Diptera</taxon>
        <taxon>Nematocera</taxon>
        <taxon>Culicoidea</taxon>
        <taxon>Culicidae</taxon>
        <taxon>Anophelinae</taxon>
        <taxon>Anopheles</taxon>
    </lineage>
</organism>
<dbReference type="GO" id="GO:0007476">
    <property type="term" value="P:imaginal disc-derived wing morphogenesis"/>
    <property type="evidence" value="ECO:0007669"/>
    <property type="project" value="UniProtKB-ARBA"/>
</dbReference>
<dbReference type="VEuPathDB" id="VectorBase:AALB20_036721"/>
<dbReference type="EnsemblMetazoa" id="AALB001920-RA">
    <property type="protein sequence ID" value="AALB001920-PA"/>
    <property type="gene ID" value="AALB001920"/>
</dbReference>
<keyword evidence="4 7" id="KW-0547">Nucleotide-binding</keyword>
<reference evidence="8 9" key="1">
    <citation type="journal article" date="2017" name="G3 (Bethesda)">
        <title>The Physical Genome Mapping of Anopheles albimanus Corrected Scaffold Misassemblies and Identified Interarm Rearrangements in Genus Anopheles.</title>
        <authorList>
            <person name="Artemov G.N."/>
            <person name="Peery A.N."/>
            <person name="Jiang X."/>
            <person name="Tu Z."/>
            <person name="Stegniy V.N."/>
            <person name="Sharakhova M.V."/>
            <person name="Sharakhov I.V."/>
        </authorList>
    </citation>
    <scope>NUCLEOTIDE SEQUENCE [LARGE SCALE GENOMIC DNA]</scope>
    <source>
        <strain evidence="8 9">ALBI9_A</strain>
    </source>
</reference>
<evidence type="ECO:0000256" key="3">
    <source>
        <dbReference type="ARBA" id="ARBA00022679"/>
    </source>
</evidence>
<dbReference type="InterPro" id="IPR008271">
    <property type="entry name" value="Ser/Thr_kinase_AS"/>
</dbReference>
<reference evidence="8" key="2">
    <citation type="submission" date="2022-08" db="UniProtKB">
        <authorList>
            <consortium name="EnsemblMetazoa"/>
        </authorList>
    </citation>
    <scope>IDENTIFICATION</scope>
    <source>
        <strain evidence="8">STECLA/ALBI9_A</strain>
    </source>
</reference>
<keyword evidence="6 7" id="KW-0067">ATP-binding</keyword>
<dbReference type="PROSITE" id="PS00108">
    <property type="entry name" value="PROTEIN_KINASE_ST"/>
    <property type="match status" value="1"/>
</dbReference>
<dbReference type="STRING" id="7167.A0A182F621"/>
<protein>
    <recommendedName>
        <fullName evidence="10">cAMP-dependent protein kinase catalytic subunit</fullName>
    </recommendedName>
</protein>
<dbReference type="AlphaFoldDB" id="A0A182F621"/>
<evidence type="ECO:0008006" key="10">
    <source>
        <dbReference type="Google" id="ProtNLM"/>
    </source>
</evidence>
<dbReference type="PROSITE" id="PS51285">
    <property type="entry name" value="AGC_KINASE_CTER"/>
    <property type="match status" value="1"/>
</dbReference>
<keyword evidence="2 7" id="KW-0723">Serine/threonine-protein kinase</keyword>
<comment type="subunit">
    <text evidence="1">Homodimer.</text>
</comment>
<evidence type="ECO:0000256" key="1">
    <source>
        <dbReference type="ARBA" id="ARBA00011738"/>
    </source>
</evidence>
<dbReference type="FunFam" id="3.30.200.20:FF:000042">
    <property type="entry name" value="Aurora kinase A"/>
    <property type="match status" value="1"/>
</dbReference>
<evidence type="ECO:0000256" key="2">
    <source>
        <dbReference type="ARBA" id="ARBA00022527"/>
    </source>
</evidence>
<dbReference type="SUPFAM" id="SSF56112">
    <property type="entry name" value="Protein kinase-like (PK-like)"/>
    <property type="match status" value="1"/>
</dbReference>
<evidence type="ECO:0000256" key="7">
    <source>
        <dbReference type="RuleBase" id="RU000304"/>
    </source>
</evidence>
<evidence type="ECO:0000313" key="8">
    <source>
        <dbReference type="EnsemblMetazoa" id="AALB001920-PA"/>
    </source>
</evidence>